<evidence type="ECO:0000259" key="8">
    <source>
        <dbReference type="PROSITE" id="PS50111"/>
    </source>
</evidence>
<feature type="domain" description="Methyl-accepting transducer" evidence="8">
    <location>
        <begin position="271"/>
        <end position="500"/>
    </location>
</feature>
<dbReference type="InterPro" id="IPR004090">
    <property type="entry name" value="Chemotax_Me-accpt_rcpt"/>
</dbReference>
<dbReference type="SMART" id="SM00283">
    <property type="entry name" value="MA"/>
    <property type="match status" value="1"/>
</dbReference>
<dbReference type="CDD" id="cd06225">
    <property type="entry name" value="HAMP"/>
    <property type="match status" value="1"/>
</dbReference>
<dbReference type="GO" id="GO:0004888">
    <property type="term" value="F:transmembrane signaling receptor activity"/>
    <property type="evidence" value="ECO:0007669"/>
    <property type="project" value="InterPro"/>
</dbReference>
<evidence type="ECO:0000256" key="3">
    <source>
        <dbReference type="ARBA" id="ARBA00022500"/>
    </source>
</evidence>
<dbReference type="Pfam" id="PF00672">
    <property type="entry name" value="HAMP"/>
    <property type="match status" value="1"/>
</dbReference>
<keyword evidence="7" id="KW-1133">Transmembrane helix</keyword>
<dbReference type="InterPro" id="IPR003660">
    <property type="entry name" value="HAMP_dom"/>
</dbReference>
<evidence type="ECO:0000256" key="6">
    <source>
        <dbReference type="PROSITE-ProRule" id="PRU00284"/>
    </source>
</evidence>
<dbReference type="Pfam" id="PF12729">
    <property type="entry name" value="4HB_MCP_1"/>
    <property type="match status" value="1"/>
</dbReference>
<dbReference type="InterPro" id="IPR047347">
    <property type="entry name" value="YvaQ-like_sensor"/>
</dbReference>
<gene>
    <name evidence="10" type="ORF">FE782_24975</name>
</gene>
<comment type="caution">
    <text evidence="10">The sequence shown here is derived from an EMBL/GenBank/DDBJ whole genome shotgun (WGS) entry which is preliminary data.</text>
</comment>
<keyword evidence="3" id="KW-0145">Chemotaxis</keyword>
<evidence type="ECO:0000313" key="10">
    <source>
        <dbReference type="EMBL" id="TLS49375.1"/>
    </source>
</evidence>
<accession>A0A5R9GDB4</accession>
<dbReference type="SMART" id="SM00304">
    <property type="entry name" value="HAMP"/>
    <property type="match status" value="1"/>
</dbReference>
<feature type="domain" description="HAMP" evidence="9">
    <location>
        <begin position="214"/>
        <end position="266"/>
    </location>
</feature>
<dbReference type="InterPro" id="IPR004089">
    <property type="entry name" value="MCPsignal_dom"/>
</dbReference>
<dbReference type="RefSeq" id="WP_138197092.1">
    <property type="nucleotide sequence ID" value="NZ_VCIW01000021.1"/>
</dbReference>
<dbReference type="Proteomes" id="UP000309676">
    <property type="component" value="Unassembled WGS sequence"/>
</dbReference>
<keyword evidence="11" id="KW-1185">Reference proteome</keyword>
<keyword evidence="2" id="KW-1003">Cell membrane</keyword>
<dbReference type="GO" id="GO:0005886">
    <property type="term" value="C:plasma membrane"/>
    <property type="evidence" value="ECO:0007669"/>
    <property type="project" value="UniProtKB-SubCell"/>
</dbReference>
<dbReference type="PROSITE" id="PS50885">
    <property type="entry name" value="HAMP"/>
    <property type="match status" value="1"/>
</dbReference>
<name>A0A5R9GDB4_9BACL</name>
<protein>
    <submittedName>
        <fullName evidence="10">HAMP domain-containing protein</fullName>
    </submittedName>
</protein>
<evidence type="ECO:0000256" key="2">
    <source>
        <dbReference type="ARBA" id="ARBA00022475"/>
    </source>
</evidence>
<dbReference type="CDD" id="cd11386">
    <property type="entry name" value="MCP_signal"/>
    <property type="match status" value="1"/>
</dbReference>
<evidence type="ECO:0000259" key="9">
    <source>
        <dbReference type="PROSITE" id="PS50885"/>
    </source>
</evidence>
<organism evidence="10 11">
    <name type="scientific">Paenibacillus antri</name>
    <dbReference type="NCBI Taxonomy" id="2582848"/>
    <lineage>
        <taxon>Bacteria</taxon>
        <taxon>Bacillati</taxon>
        <taxon>Bacillota</taxon>
        <taxon>Bacilli</taxon>
        <taxon>Bacillales</taxon>
        <taxon>Paenibacillaceae</taxon>
        <taxon>Paenibacillus</taxon>
    </lineage>
</organism>
<evidence type="ECO:0000256" key="4">
    <source>
        <dbReference type="ARBA" id="ARBA00023136"/>
    </source>
</evidence>
<dbReference type="EMBL" id="VCIW01000021">
    <property type="protein sequence ID" value="TLS49375.1"/>
    <property type="molecule type" value="Genomic_DNA"/>
</dbReference>
<evidence type="ECO:0000313" key="11">
    <source>
        <dbReference type="Proteomes" id="UP000309676"/>
    </source>
</evidence>
<evidence type="ECO:0000256" key="7">
    <source>
        <dbReference type="SAM" id="Phobius"/>
    </source>
</evidence>
<dbReference type="PRINTS" id="PR00260">
    <property type="entry name" value="CHEMTRNSDUCR"/>
</dbReference>
<dbReference type="PROSITE" id="PS50111">
    <property type="entry name" value="CHEMOTAXIS_TRANSDUC_2"/>
    <property type="match status" value="1"/>
</dbReference>
<dbReference type="PANTHER" id="PTHR43531:SF11">
    <property type="entry name" value="METHYL-ACCEPTING CHEMOTAXIS PROTEIN 3"/>
    <property type="match status" value="1"/>
</dbReference>
<dbReference type="GO" id="GO:0007165">
    <property type="term" value="P:signal transduction"/>
    <property type="evidence" value="ECO:0007669"/>
    <property type="project" value="UniProtKB-KW"/>
</dbReference>
<dbReference type="InterPro" id="IPR051310">
    <property type="entry name" value="MCP_chemotaxis"/>
</dbReference>
<dbReference type="PANTHER" id="PTHR43531">
    <property type="entry name" value="PROTEIN ICFG"/>
    <property type="match status" value="1"/>
</dbReference>
<comment type="subcellular location">
    <subcellularLocation>
        <location evidence="1">Cell membrane</location>
    </subcellularLocation>
</comment>
<dbReference type="SUPFAM" id="SSF58104">
    <property type="entry name" value="Methyl-accepting chemotaxis protein (MCP) signaling domain"/>
    <property type="match status" value="1"/>
</dbReference>
<dbReference type="Gene3D" id="1.10.287.950">
    <property type="entry name" value="Methyl-accepting chemotaxis protein"/>
    <property type="match status" value="1"/>
</dbReference>
<dbReference type="AlphaFoldDB" id="A0A5R9GDB4"/>
<keyword evidence="6" id="KW-0807">Transducer</keyword>
<dbReference type="InterPro" id="IPR024478">
    <property type="entry name" value="HlyB_4HB_MCP"/>
</dbReference>
<keyword evidence="4 7" id="KW-0472">Membrane</keyword>
<dbReference type="CDD" id="cd19411">
    <property type="entry name" value="MCP2201-like_sensor"/>
    <property type="match status" value="1"/>
</dbReference>
<comment type="similarity">
    <text evidence="5">Belongs to the methyl-accepting chemotaxis (MCP) protein family.</text>
</comment>
<dbReference type="FunFam" id="1.10.287.950:FF:000001">
    <property type="entry name" value="Methyl-accepting chemotaxis sensory transducer"/>
    <property type="match status" value="1"/>
</dbReference>
<sequence length="571" mass="60908">MKHWLLNLRLRLKLVFGYAIVACIAAMIGIFAIVNFQSIDDRDTELYVENTVPIAALGSWMELFNSMRVAARDVLLSEDPDYRQQRANRILELHGEMESLMERLKSTSSTEEGRARYETLDTAFAAFHSGNQEVVRLALAGEKMKAMELQYGKLSEQASTTSDAALGLMSELERQAKLKVDENTVVANRTSIVMIALIAIAMLLAVVLGSWISGFIVRPIQTLVEASRKVADGDMNVNIDIRTKDEVGTLAQAFADMTGSMNEVLLGIANASEQVASGSRQVSEASQTLSQGSTEQASSIQQLTASMEQIASQTKQNAAHAEQANALAISASRDAEQGNGRMKEMLSAMEQINDSSGSISKIIKVIDEIAFQTNILALNAAVEAARAGQHGKGFAVVAEEVRNLAARSANAAKETTALIEGSIKKVEAGTRIANDTAAALEKIVGGVGKAANIVGSIAAASNEQAVGIAQANQGIAQVSEVIQANSATSEECAAASEELSGQSEQLKEMVGKFRLKRVATSGFGGFESYAGTIATNRARFVPRFARAEVAAASASGKPTIRLDDDDFGKYE</sequence>
<keyword evidence="7" id="KW-0812">Transmembrane</keyword>
<evidence type="ECO:0000256" key="5">
    <source>
        <dbReference type="ARBA" id="ARBA00029447"/>
    </source>
</evidence>
<feature type="transmembrane region" description="Helical" evidence="7">
    <location>
        <begin position="12"/>
        <end position="34"/>
    </location>
</feature>
<dbReference type="Pfam" id="PF00015">
    <property type="entry name" value="MCPsignal"/>
    <property type="match status" value="1"/>
</dbReference>
<feature type="transmembrane region" description="Helical" evidence="7">
    <location>
        <begin position="192"/>
        <end position="212"/>
    </location>
</feature>
<reference evidence="10 11" key="1">
    <citation type="submission" date="2019-05" db="EMBL/GenBank/DDBJ databases">
        <authorList>
            <person name="Narsing Rao M.P."/>
            <person name="Li W.J."/>
        </authorList>
    </citation>
    <scope>NUCLEOTIDE SEQUENCE [LARGE SCALE GENOMIC DNA]</scope>
    <source>
        <strain evidence="10 11">SYSU_K30003</strain>
    </source>
</reference>
<dbReference type="OrthoDB" id="358716at2"/>
<evidence type="ECO:0000256" key="1">
    <source>
        <dbReference type="ARBA" id="ARBA00004236"/>
    </source>
</evidence>
<proteinExistence type="inferred from homology"/>
<dbReference type="GO" id="GO:0006935">
    <property type="term" value="P:chemotaxis"/>
    <property type="evidence" value="ECO:0007669"/>
    <property type="project" value="UniProtKB-KW"/>
</dbReference>